<feature type="region of interest" description="Disordered" evidence="1">
    <location>
        <begin position="80"/>
        <end position="136"/>
    </location>
</feature>
<sequence>MWICQVIRRAYVSVSEESCLLKVNAHEVRGYCDRVELPHEIRFATQSVAQELGLDDGYVFFWRGVCWPFLAPPPLPGCKTSKNTHNQVRGGGSASGIPRPGSLQEGNHSLGHGALGPAGVNKPSTSPHSPTSQDATPWDVVLMALAELRNEMNKLKRDRLLPAPMPSRVNEGARTSPGTQHNGSPVHNFTGFPDPICEAGALTEHRLTGSRNGELSV</sequence>
<keyword evidence="3" id="KW-1185">Reference proteome</keyword>
<reference evidence="2 3" key="1">
    <citation type="submission" date="2019-05" db="EMBL/GenBank/DDBJ databases">
        <title>Another draft genome of Portunus trituberculatus and its Hox gene families provides insights of decapod evolution.</title>
        <authorList>
            <person name="Jeong J.-H."/>
            <person name="Song I."/>
            <person name="Kim S."/>
            <person name="Choi T."/>
            <person name="Kim D."/>
            <person name="Ryu S."/>
            <person name="Kim W."/>
        </authorList>
    </citation>
    <scope>NUCLEOTIDE SEQUENCE [LARGE SCALE GENOMIC DNA]</scope>
    <source>
        <tissue evidence="2">Muscle</tissue>
    </source>
</reference>
<accession>A0A5B7FYA9</accession>
<comment type="caution">
    <text evidence="2">The sequence shown here is derived from an EMBL/GenBank/DDBJ whole genome shotgun (WGS) entry which is preliminary data.</text>
</comment>
<evidence type="ECO:0000313" key="3">
    <source>
        <dbReference type="Proteomes" id="UP000324222"/>
    </source>
</evidence>
<organism evidence="2 3">
    <name type="scientific">Portunus trituberculatus</name>
    <name type="common">Swimming crab</name>
    <name type="synonym">Neptunus trituberculatus</name>
    <dbReference type="NCBI Taxonomy" id="210409"/>
    <lineage>
        <taxon>Eukaryota</taxon>
        <taxon>Metazoa</taxon>
        <taxon>Ecdysozoa</taxon>
        <taxon>Arthropoda</taxon>
        <taxon>Crustacea</taxon>
        <taxon>Multicrustacea</taxon>
        <taxon>Malacostraca</taxon>
        <taxon>Eumalacostraca</taxon>
        <taxon>Eucarida</taxon>
        <taxon>Decapoda</taxon>
        <taxon>Pleocyemata</taxon>
        <taxon>Brachyura</taxon>
        <taxon>Eubrachyura</taxon>
        <taxon>Portunoidea</taxon>
        <taxon>Portunidae</taxon>
        <taxon>Portuninae</taxon>
        <taxon>Portunus</taxon>
    </lineage>
</organism>
<dbReference type="AlphaFoldDB" id="A0A5B7FYA9"/>
<gene>
    <name evidence="2" type="ORF">E2C01_045421</name>
</gene>
<feature type="compositionally biased region" description="Polar residues" evidence="1">
    <location>
        <begin position="176"/>
        <end position="187"/>
    </location>
</feature>
<dbReference type="Proteomes" id="UP000324222">
    <property type="component" value="Unassembled WGS sequence"/>
</dbReference>
<evidence type="ECO:0000256" key="1">
    <source>
        <dbReference type="SAM" id="MobiDB-lite"/>
    </source>
</evidence>
<feature type="compositionally biased region" description="Polar residues" evidence="1">
    <location>
        <begin position="122"/>
        <end position="135"/>
    </location>
</feature>
<protein>
    <submittedName>
        <fullName evidence="2">Uncharacterized protein</fullName>
    </submittedName>
</protein>
<feature type="region of interest" description="Disordered" evidence="1">
    <location>
        <begin position="162"/>
        <end position="189"/>
    </location>
</feature>
<evidence type="ECO:0000313" key="2">
    <source>
        <dbReference type="EMBL" id="MPC51572.1"/>
    </source>
</evidence>
<proteinExistence type="predicted"/>
<name>A0A5B7FYA9_PORTR</name>
<dbReference type="EMBL" id="VSRR010010266">
    <property type="protein sequence ID" value="MPC51572.1"/>
    <property type="molecule type" value="Genomic_DNA"/>
</dbReference>
<dbReference type="OrthoDB" id="7701249at2759"/>